<feature type="domain" description="DAGKc" evidence="13">
    <location>
        <begin position="5"/>
        <end position="136"/>
    </location>
</feature>
<keyword evidence="4" id="KW-0808">Transferase</keyword>
<evidence type="ECO:0000256" key="1">
    <source>
        <dbReference type="ARBA" id="ARBA00001946"/>
    </source>
</evidence>
<dbReference type="GO" id="GO:0005886">
    <property type="term" value="C:plasma membrane"/>
    <property type="evidence" value="ECO:0007669"/>
    <property type="project" value="TreeGrafter"/>
</dbReference>
<comment type="similarity">
    <text evidence="2">Belongs to the diacylglycerol/lipid kinase family.</text>
</comment>
<accession>A0A9D1NPP5</accession>
<dbReference type="GO" id="GO:0046872">
    <property type="term" value="F:metal ion binding"/>
    <property type="evidence" value="ECO:0007669"/>
    <property type="project" value="UniProtKB-KW"/>
</dbReference>
<proteinExistence type="inferred from homology"/>
<evidence type="ECO:0000256" key="10">
    <source>
        <dbReference type="ARBA" id="ARBA00023098"/>
    </source>
</evidence>
<keyword evidence="8" id="KW-0067">ATP-binding</keyword>
<dbReference type="InterPro" id="IPR005218">
    <property type="entry name" value="Diacylglycerol/lipid_kinase"/>
</dbReference>
<dbReference type="PANTHER" id="PTHR12358">
    <property type="entry name" value="SPHINGOSINE KINASE"/>
    <property type="match status" value="1"/>
</dbReference>
<keyword evidence="7 14" id="KW-0418">Kinase</keyword>
<reference evidence="14" key="2">
    <citation type="journal article" date="2021" name="PeerJ">
        <title>Extensive microbial diversity within the chicken gut microbiome revealed by metagenomics and culture.</title>
        <authorList>
            <person name="Gilroy R."/>
            <person name="Ravi A."/>
            <person name="Getino M."/>
            <person name="Pursley I."/>
            <person name="Horton D.L."/>
            <person name="Alikhan N.F."/>
            <person name="Baker D."/>
            <person name="Gharbi K."/>
            <person name="Hall N."/>
            <person name="Watson M."/>
            <person name="Adriaenssens E.M."/>
            <person name="Foster-Nyarko E."/>
            <person name="Jarju S."/>
            <person name="Secka A."/>
            <person name="Antonio M."/>
            <person name="Oren A."/>
            <person name="Chaudhuri R.R."/>
            <person name="La Ragione R."/>
            <person name="Hildebrand F."/>
            <person name="Pallen M.J."/>
        </authorList>
    </citation>
    <scope>NUCLEOTIDE SEQUENCE</scope>
    <source>
        <strain evidence="14">1370</strain>
    </source>
</reference>
<dbReference type="InterPro" id="IPR045540">
    <property type="entry name" value="YegS/DAGK_C"/>
</dbReference>
<dbReference type="InterPro" id="IPR016064">
    <property type="entry name" value="NAD/diacylglycerol_kinase_sf"/>
</dbReference>
<keyword evidence="3" id="KW-0444">Lipid biosynthesis</keyword>
<keyword evidence="9" id="KW-0460">Magnesium</keyword>
<evidence type="ECO:0000313" key="15">
    <source>
        <dbReference type="Proteomes" id="UP000823960"/>
    </source>
</evidence>
<keyword evidence="10" id="KW-0443">Lipid metabolism</keyword>
<evidence type="ECO:0000256" key="8">
    <source>
        <dbReference type="ARBA" id="ARBA00022840"/>
    </source>
</evidence>
<dbReference type="PROSITE" id="PS50146">
    <property type="entry name" value="DAGK"/>
    <property type="match status" value="1"/>
</dbReference>
<keyword evidence="12" id="KW-1208">Phospholipid metabolism</keyword>
<protein>
    <submittedName>
        <fullName evidence="14">YegS/Rv2252/BmrU family lipid kinase</fullName>
    </submittedName>
</protein>
<dbReference type="Pfam" id="PF19279">
    <property type="entry name" value="YegS_C"/>
    <property type="match status" value="1"/>
</dbReference>
<evidence type="ECO:0000256" key="3">
    <source>
        <dbReference type="ARBA" id="ARBA00022516"/>
    </source>
</evidence>
<dbReference type="InterPro" id="IPR050187">
    <property type="entry name" value="Lipid_Phosphate_FormReg"/>
</dbReference>
<gene>
    <name evidence="14" type="ORF">IAD28_02485</name>
</gene>
<evidence type="ECO:0000256" key="7">
    <source>
        <dbReference type="ARBA" id="ARBA00022777"/>
    </source>
</evidence>
<dbReference type="SMART" id="SM00046">
    <property type="entry name" value="DAGKc"/>
    <property type="match status" value="1"/>
</dbReference>
<keyword evidence="5" id="KW-0479">Metal-binding</keyword>
<evidence type="ECO:0000256" key="2">
    <source>
        <dbReference type="ARBA" id="ARBA00005983"/>
    </source>
</evidence>
<evidence type="ECO:0000256" key="9">
    <source>
        <dbReference type="ARBA" id="ARBA00022842"/>
    </source>
</evidence>
<dbReference type="SUPFAM" id="SSF111331">
    <property type="entry name" value="NAD kinase/diacylglycerol kinase-like"/>
    <property type="match status" value="1"/>
</dbReference>
<dbReference type="GO" id="GO:0004143">
    <property type="term" value="F:ATP-dependent diacylglycerol kinase activity"/>
    <property type="evidence" value="ECO:0007669"/>
    <property type="project" value="TreeGrafter"/>
</dbReference>
<dbReference type="InterPro" id="IPR017438">
    <property type="entry name" value="ATP-NAD_kinase_N"/>
</dbReference>
<dbReference type="Pfam" id="PF00781">
    <property type="entry name" value="DAGK_cat"/>
    <property type="match status" value="1"/>
</dbReference>
<evidence type="ECO:0000313" key="14">
    <source>
        <dbReference type="EMBL" id="HIV10546.1"/>
    </source>
</evidence>
<dbReference type="Gene3D" id="3.40.50.10330">
    <property type="entry name" value="Probable inorganic polyphosphate/atp-NAD kinase, domain 1"/>
    <property type="match status" value="1"/>
</dbReference>
<keyword evidence="6" id="KW-0547">Nucleotide-binding</keyword>
<dbReference type="InterPro" id="IPR001206">
    <property type="entry name" value="Diacylglycerol_kinase_cat_dom"/>
</dbReference>
<evidence type="ECO:0000256" key="12">
    <source>
        <dbReference type="ARBA" id="ARBA00023264"/>
    </source>
</evidence>
<name>A0A9D1NPP5_9FIRM</name>
<comment type="caution">
    <text evidence="14">The sequence shown here is derived from an EMBL/GenBank/DDBJ whole genome shotgun (WGS) entry which is preliminary data.</text>
</comment>
<reference evidence="14" key="1">
    <citation type="submission" date="2020-10" db="EMBL/GenBank/DDBJ databases">
        <authorList>
            <person name="Gilroy R."/>
        </authorList>
    </citation>
    <scope>NUCLEOTIDE SEQUENCE</scope>
    <source>
        <strain evidence="14">1370</strain>
    </source>
</reference>
<dbReference type="Gene3D" id="2.60.200.40">
    <property type="match status" value="1"/>
</dbReference>
<sequence>MNNENTFKKMLLVYNPRSGKQTIARSLSDIINVFTKGGYDVTCHPTQSKGDCLEITSKRASEFDMVVIAGGDGTLNEAVNGFMKAGYSRSFGYIPSGSTNDFSHSVGIPIRPIDAARTIIDGQPMLCDLGCLNDRYFTYVAGFGTLTEVSYTTPQNFKNIFGFSAYLLEGIAALSQIESFNISFESDVRSGSGEYLLGLVTNTLHVAGLKNQILPDIKLDDGLFEVLLVKRPKNLRDINTIAAGLLSKKLDSECIDCFKTTSITISSDTPISWTLDGENGGKSRLSEIKIHNRAVSVICP</sequence>
<organism evidence="14 15">
    <name type="scientific">Candidatus Faeciplasma avium</name>
    <dbReference type="NCBI Taxonomy" id="2840798"/>
    <lineage>
        <taxon>Bacteria</taxon>
        <taxon>Bacillati</taxon>
        <taxon>Bacillota</taxon>
        <taxon>Clostridia</taxon>
        <taxon>Eubacteriales</taxon>
        <taxon>Oscillospiraceae</taxon>
        <taxon>Oscillospiraceae incertae sedis</taxon>
        <taxon>Candidatus Faeciplasma</taxon>
    </lineage>
</organism>
<dbReference type="GO" id="GO:0005524">
    <property type="term" value="F:ATP binding"/>
    <property type="evidence" value="ECO:0007669"/>
    <property type="project" value="UniProtKB-KW"/>
</dbReference>
<evidence type="ECO:0000259" key="13">
    <source>
        <dbReference type="PROSITE" id="PS50146"/>
    </source>
</evidence>
<keyword evidence="11" id="KW-0594">Phospholipid biosynthesis</keyword>
<comment type="cofactor">
    <cofactor evidence="1">
        <name>Mg(2+)</name>
        <dbReference type="ChEBI" id="CHEBI:18420"/>
    </cofactor>
</comment>
<evidence type="ECO:0000256" key="5">
    <source>
        <dbReference type="ARBA" id="ARBA00022723"/>
    </source>
</evidence>
<dbReference type="NCBIfam" id="TIGR00147">
    <property type="entry name" value="YegS/Rv2252/BmrU family lipid kinase"/>
    <property type="match status" value="1"/>
</dbReference>
<dbReference type="Proteomes" id="UP000823960">
    <property type="component" value="Unassembled WGS sequence"/>
</dbReference>
<dbReference type="PANTHER" id="PTHR12358:SF106">
    <property type="entry name" value="LIPID KINASE YEGS"/>
    <property type="match status" value="1"/>
</dbReference>
<dbReference type="AlphaFoldDB" id="A0A9D1NPP5"/>
<evidence type="ECO:0000256" key="4">
    <source>
        <dbReference type="ARBA" id="ARBA00022679"/>
    </source>
</evidence>
<dbReference type="GO" id="GO:0008654">
    <property type="term" value="P:phospholipid biosynthetic process"/>
    <property type="evidence" value="ECO:0007669"/>
    <property type="project" value="UniProtKB-KW"/>
</dbReference>
<evidence type="ECO:0000256" key="6">
    <source>
        <dbReference type="ARBA" id="ARBA00022741"/>
    </source>
</evidence>
<evidence type="ECO:0000256" key="11">
    <source>
        <dbReference type="ARBA" id="ARBA00023209"/>
    </source>
</evidence>
<dbReference type="EMBL" id="DVOL01000034">
    <property type="protein sequence ID" value="HIV10546.1"/>
    <property type="molecule type" value="Genomic_DNA"/>
</dbReference>